<dbReference type="InterPro" id="IPR013656">
    <property type="entry name" value="PAS_4"/>
</dbReference>
<gene>
    <name evidence="9" type="ORF">BLS_001289</name>
</gene>
<evidence type="ECO:0000313" key="10">
    <source>
        <dbReference type="Proteomes" id="UP000433883"/>
    </source>
</evidence>
<dbReference type="InterPro" id="IPR003661">
    <property type="entry name" value="HisK_dim/P_dom"/>
</dbReference>
<evidence type="ECO:0000256" key="1">
    <source>
        <dbReference type="ARBA" id="ARBA00022553"/>
    </source>
</evidence>
<sequence>MLKQSGPHSESVRDRHESPDLASLGFLEAIALDPRPTLVLDLVLLTGQTAQSSIVHRNPALRSHFALNELISGRAKGHLDLEYIGFRDWIIHEQEPKKAWARPCARCFNGYSWTGYTVRSRYRVVSGVPEDGGDTATDASKSTAATPQLFPDSMPPTWDGEEDADSASIASTERYAFGCTDLSVPAKRFTPFVQFFRSVDWPSSTLGSMEDWPLQLHQMINFVMNDPTPAFVLWGKELSVIYNEAAIEVLLDRHPRVMGMPLQEVYPEVWDQVAILIHKVQRSGKAVRVENVPMLLNRRGRMDECFFSFQYQPIKDEKGTCLGIYESFNEVTQQNHAAQRMSLLLAISTCSSVAKDMHHFWKLLLEALETSEALPFVLLYTVPSLLDVASRSFDSAPNRPDLARLAELEGQIGLSPAHPTYIQELELSATAPGYGSAMNEANETGEPVFLSTEQGTLLPEFVQNVDLRGVREPARDVVVWPITPNGLGGTVAFIIMGLNPHLGLDDELKSFLAIMQRQIATSAAAILLFEDEVRHREDVAKQLRLRTRELMKSEMAFQRISDKSMVGIILADLSGSIVYSNQAYRDITGFTGESGELSSWLALFPDEVADSLLEIWKNLLATREPIVAEFPLKKPWSKTLASGECLTGSTWILLSAFIDEDDDGTAKRSLTTITDISQQKWAEAHQTRRMEEAMELKRQQEAFVDMTSHEIRNPLSAIIQSADSISSSLASLFSYTTTPDSTHLLVLRTLLEDNRDSADTITLCAQHQQNVVNDILTLSKMDSDMLSVTPMDVEPLKIVGHVVKMFESESLKYGISVKIDVEQSFEDLGLHNVRLDPSRLTQVLVNILGNALKFTRLVVDKRIVIRIGGSTEDPIHIEKDIEYIPQQDTTIPAGFMNGASTVSGLCFMRIAIHDTGPGLKPMERERLFKRSPRTEVEYGGSGLGLFISKKLSELQGGGIGLASEPGQGSTFAFYVLAQRVAQPPPSSTRIPLVRNEEMIQGSFPEHRSAHLLSQPRPSPPVLTGAVPKSFPIGSAVIQRKLAILVVEDNLVNQRVLCKQLRNLGHIVYAANHGKEALEFLEKSTYWAANDGSGEHLDIILLDTEMPVMDGLTCARLIREAEREGKFKGHIPIVSVSANARSEQIEIARSVGMDEAISKPFRVADLIPKMDSLVGNYGAHRAHIALDELNIPFTEITIPLDSPRTPEYLAVNPRGLVPSISYHGEIFTESAVVSWLIADAYPGKLVLASTDKGGPQQRARISFFVDTYFSKFQAGLMKLFGNVSETESAAIVENAVAALVKEVEPLLVDASPFFGGSATITLAEVLTGSFVVRILSLGRAGIYPSHFLRLIEERAPRFWKWAGEVAGHPSVIGIYDEAAIVEGAKGRLAKARAV</sequence>
<dbReference type="InterPro" id="IPR058846">
    <property type="entry name" value="PAS-like"/>
</dbReference>
<dbReference type="PROSITE" id="PS50110">
    <property type="entry name" value="RESPONSE_REGULATORY"/>
    <property type="match status" value="1"/>
</dbReference>
<dbReference type="InterPro" id="IPR004045">
    <property type="entry name" value="Glutathione_S-Trfase_N"/>
</dbReference>
<evidence type="ECO:0000259" key="7">
    <source>
        <dbReference type="PROSITE" id="PS50404"/>
    </source>
</evidence>
<feature type="domain" description="Histidine kinase" evidence="4">
    <location>
        <begin position="706"/>
        <end position="979"/>
    </location>
</feature>
<dbReference type="SUPFAM" id="SSF47384">
    <property type="entry name" value="Homodimeric domain of signal transducing histidine kinase"/>
    <property type="match status" value="1"/>
</dbReference>
<organism evidence="9 10">
    <name type="scientific">Venturia inaequalis</name>
    <name type="common">Apple scab fungus</name>
    <dbReference type="NCBI Taxonomy" id="5025"/>
    <lineage>
        <taxon>Eukaryota</taxon>
        <taxon>Fungi</taxon>
        <taxon>Dikarya</taxon>
        <taxon>Ascomycota</taxon>
        <taxon>Pezizomycotina</taxon>
        <taxon>Dothideomycetes</taxon>
        <taxon>Pleosporomycetidae</taxon>
        <taxon>Venturiales</taxon>
        <taxon>Venturiaceae</taxon>
        <taxon>Venturia</taxon>
    </lineage>
</organism>
<dbReference type="Pfam" id="PF26131">
    <property type="entry name" value="PAS-like"/>
    <property type="match status" value="1"/>
</dbReference>
<dbReference type="InterPro" id="IPR005467">
    <property type="entry name" value="His_kinase_dom"/>
</dbReference>
<dbReference type="PROSITE" id="PS50109">
    <property type="entry name" value="HIS_KIN"/>
    <property type="match status" value="1"/>
</dbReference>
<dbReference type="Gene3D" id="3.30.565.10">
    <property type="entry name" value="Histidine kinase-like ATPase, C-terminal domain"/>
    <property type="match status" value="1"/>
</dbReference>
<dbReference type="SMART" id="SM00387">
    <property type="entry name" value="HATPase_c"/>
    <property type="match status" value="1"/>
</dbReference>
<dbReference type="Gene3D" id="3.30.450.20">
    <property type="entry name" value="PAS domain"/>
    <property type="match status" value="2"/>
</dbReference>
<dbReference type="EMBL" id="WNWQ01000128">
    <property type="protein sequence ID" value="KAE9977580.1"/>
    <property type="molecule type" value="Genomic_DNA"/>
</dbReference>
<dbReference type="Pfam" id="PF02518">
    <property type="entry name" value="HATPase_c"/>
    <property type="match status" value="1"/>
</dbReference>
<evidence type="ECO:0000313" key="9">
    <source>
        <dbReference type="EMBL" id="KAE9977580.1"/>
    </source>
</evidence>
<dbReference type="CDD" id="cd00130">
    <property type="entry name" value="PAS"/>
    <property type="match status" value="1"/>
</dbReference>
<dbReference type="SMART" id="SM00448">
    <property type="entry name" value="REC"/>
    <property type="match status" value="1"/>
</dbReference>
<evidence type="ECO:0000259" key="6">
    <source>
        <dbReference type="PROSITE" id="PS50112"/>
    </source>
</evidence>
<evidence type="ECO:0000259" key="8">
    <source>
        <dbReference type="PROSITE" id="PS50405"/>
    </source>
</evidence>
<reference evidence="9 10" key="1">
    <citation type="submission" date="2019-11" db="EMBL/GenBank/DDBJ databases">
        <title>Venturia inaequalis Genome Resource.</title>
        <authorList>
            <person name="Lichtner F.J."/>
        </authorList>
    </citation>
    <scope>NUCLEOTIDE SEQUENCE [LARGE SCALE GENOMIC DNA]</scope>
    <source>
        <strain evidence="9">Bline_iso_100314</strain>
    </source>
</reference>
<dbReference type="SMART" id="SM00388">
    <property type="entry name" value="HisKA"/>
    <property type="match status" value="1"/>
</dbReference>
<evidence type="ECO:0000256" key="2">
    <source>
        <dbReference type="PROSITE-ProRule" id="PRU00169"/>
    </source>
</evidence>
<feature type="domain" description="GST N-terminal" evidence="7">
    <location>
        <begin position="1165"/>
        <end position="1244"/>
    </location>
</feature>
<dbReference type="SFLD" id="SFLDS00019">
    <property type="entry name" value="Glutathione_Transferase_(cytos"/>
    <property type="match status" value="1"/>
</dbReference>
<dbReference type="PROSITE" id="PS50112">
    <property type="entry name" value="PAS"/>
    <property type="match status" value="1"/>
</dbReference>
<dbReference type="InterPro" id="IPR000014">
    <property type="entry name" value="PAS"/>
</dbReference>
<protein>
    <recommendedName>
        <fullName evidence="11">Histidine kinase</fullName>
    </recommendedName>
</protein>
<dbReference type="Gene3D" id="3.40.50.2300">
    <property type="match status" value="1"/>
</dbReference>
<dbReference type="InterPro" id="IPR004358">
    <property type="entry name" value="Sig_transdc_His_kin-like_C"/>
</dbReference>
<evidence type="ECO:0008006" key="11">
    <source>
        <dbReference type="Google" id="ProtNLM"/>
    </source>
</evidence>
<dbReference type="PRINTS" id="PR00344">
    <property type="entry name" value="BCTRLSENSOR"/>
</dbReference>
<dbReference type="InterPro" id="IPR036890">
    <property type="entry name" value="HATPase_C_sf"/>
</dbReference>
<evidence type="ECO:0000256" key="3">
    <source>
        <dbReference type="SAM" id="MobiDB-lite"/>
    </source>
</evidence>
<dbReference type="CDD" id="cd17546">
    <property type="entry name" value="REC_hyHK_CKI1_RcsC-like"/>
    <property type="match status" value="1"/>
</dbReference>
<feature type="domain" description="Response regulatory" evidence="5">
    <location>
        <begin position="1042"/>
        <end position="1173"/>
    </location>
</feature>
<dbReference type="SUPFAM" id="SSF52172">
    <property type="entry name" value="CheY-like"/>
    <property type="match status" value="1"/>
</dbReference>
<feature type="domain" description="PAS" evidence="6">
    <location>
        <begin position="553"/>
        <end position="594"/>
    </location>
</feature>
<comment type="caution">
    <text evidence="9">The sequence shown here is derived from an EMBL/GenBank/DDBJ whole genome shotgun (WGS) entry which is preliminary data.</text>
</comment>
<proteinExistence type="predicted"/>
<feature type="region of interest" description="Disordered" evidence="3">
    <location>
        <begin position="129"/>
        <end position="163"/>
    </location>
</feature>
<dbReference type="PROSITE" id="PS50404">
    <property type="entry name" value="GST_NTER"/>
    <property type="match status" value="1"/>
</dbReference>
<dbReference type="Gene3D" id="1.20.1050.10">
    <property type="match status" value="1"/>
</dbReference>
<feature type="compositionally biased region" description="Low complexity" evidence="3">
    <location>
        <begin position="134"/>
        <end position="146"/>
    </location>
</feature>
<dbReference type="CDD" id="cd00082">
    <property type="entry name" value="HisKA"/>
    <property type="match status" value="1"/>
</dbReference>
<dbReference type="InterPro" id="IPR040079">
    <property type="entry name" value="Glutathione_S-Trfase"/>
</dbReference>
<dbReference type="InterPro" id="IPR011006">
    <property type="entry name" value="CheY-like_superfamily"/>
</dbReference>
<dbReference type="InterPro" id="IPR010987">
    <property type="entry name" value="Glutathione-S-Trfase_C-like"/>
</dbReference>
<dbReference type="NCBIfam" id="TIGR00229">
    <property type="entry name" value="sensory_box"/>
    <property type="match status" value="1"/>
</dbReference>
<feature type="domain" description="GST C-terminal" evidence="8">
    <location>
        <begin position="1253"/>
        <end position="1391"/>
    </location>
</feature>
<dbReference type="GO" id="GO:0000155">
    <property type="term" value="F:phosphorelay sensor kinase activity"/>
    <property type="evidence" value="ECO:0007669"/>
    <property type="project" value="InterPro"/>
</dbReference>
<dbReference type="Gene3D" id="1.10.287.130">
    <property type="match status" value="1"/>
</dbReference>
<dbReference type="PANTHER" id="PTHR43719:SF30">
    <property type="entry name" value="TWO-COMPONENT SYSTEM RESPONSE REGULATOR"/>
    <property type="match status" value="1"/>
</dbReference>
<name>A0A8H3UXJ6_VENIN</name>
<dbReference type="Gene3D" id="3.40.30.10">
    <property type="entry name" value="Glutaredoxin"/>
    <property type="match status" value="1"/>
</dbReference>
<keyword evidence="1 2" id="KW-0597">Phosphoprotein</keyword>
<dbReference type="Pfam" id="PF00072">
    <property type="entry name" value="Response_reg"/>
    <property type="match status" value="1"/>
</dbReference>
<dbReference type="Proteomes" id="UP000433883">
    <property type="component" value="Unassembled WGS sequence"/>
</dbReference>
<dbReference type="InterPro" id="IPR036282">
    <property type="entry name" value="Glutathione-S-Trfase_C_sf"/>
</dbReference>
<feature type="modified residue" description="4-aspartylphosphate" evidence="2">
    <location>
        <position position="1102"/>
    </location>
</feature>
<dbReference type="InterPro" id="IPR035965">
    <property type="entry name" value="PAS-like_dom_sf"/>
</dbReference>
<dbReference type="PROSITE" id="PS50405">
    <property type="entry name" value="GST_CTER"/>
    <property type="match status" value="1"/>
</dbReference>
<dbReference type="Pfam" id="PF13409">
    <property type="entry name" value="GST_N_2"/>
    <property type="match status" value="1"/>
</dbReference>
<dbReference type="InterPro" id="IPR003594">
    <property type="entry name" value="HATPase_dom"/>
</dbReference>
<dbReference type="Pfam" id="PF08448">
    <property type="entry name" value="PAS_4"/>
    <property type="match status" value="2"/>
</dbReference>
<dbReference type="InterPro" id="IPR001789">
    <property type="entry name" value="Sig_transdc_resp-reg_receiver"/>
</dbReference>
<evidence type="ECO:0000259" key="5">
    <source>
        <dbReference type="PROSITE" id="PS50110"/>
    </source>
</evidence>
<dbReference type="InterPro" id="IPR050956">
    <property type="entry name" value="2C_system_His_kinase"/>
</dbReference>
<evidence type="ECO:0000259" key="4">
    <source>
        <dbReference type="PROSITE" id="PS50109"/>
    </source>
</evidence>
<dbReference type="CDD" id="cd00570">
    <property type="entry name" value="GST_N_family"/>
    <property type="match status" value="1"/>
</dbReference>
<dbReference type="SUPFAM" id="SSF47616">
    <property type="entry name" value="GST C-terminal domain-like"/>
    <property type="match status" value="1"/>
</dbReference>
<dbReference type="PANTHER" id="PTHR43719">
    <property type="entry name" value="TWO-COMPONENT HISTIDINE KINASE"/>
    <property type="match status" value="1"/>
</dbReference>
<dbReference type="SUPFAM" id="SSF55874">
    <property type="entry name" value="ATPase domain of HSP90 chaperone/DNA topoisomerase II/histidine kinase"/>
    <property type="match status" value="1"/>
</dbReference>
<dbReference type="SMART" id="SM00091">
    <property type="entry name" value="PAS"/>
    <property type="match status" value="1"/>
</dbReference>
<accession>A0A8H3UXJ6</accession>
<dbReference type="InterPro" id="IPR036097">
    <property type="entry name" value="HisK_dim/P_sf"/>
</dbReference>
<dbReference type="SUPFAM" id="SSF55785">
    <property type="entry name" value="PYP-like sensor domain (PAS domain)"/>
    <property type="match status" value="1"/>
</dbReference>
<dbReference type="Pfam" id="PF00512">
    <property type="entry name" value="HisKA"/>
    <property type="match status" value="1"/>
</dbReference>